<proteinExistence type="predicted"/>
<feature type="region of interest" description="Disordered" evidence="1">
    <location>
        <begin position="269"/>
        <end position="293"/>
    </location>
</feature>
<comment type="caution">
    <text evidence="2">The sequence shown here is derived from an EMBL/GenBank/DDBJ whole genome shotgun (WGS) entry which is preliminary data.</text>
</comment>
<dbReference type="Proteomes" id="UP001460270">
    <property type="component" value="Unassembled WGS sequence"/>
</dbReference>
<feature type="region of interest" description="Disordered" evidence="1">
    <location>
        <begin position="212"/>
        <end position="257"/>
    </location>
</feature>
<feature type="region of interest" description="Disordered" evidence="1">
    <location>
        <begin position="163"/>
        <end position="182"/>
    </location>
</feature>
<organism evidence="2 3">
    <name type="scientific">Mugilogobius chulae</name>
    <name type="common">yellowstripe goby</name>
    <dbReference type="NCBI Taxonomy" id="88201"/>
    <lineage>
        <taxon>Eukaryota</taxon>
        <taxon>Metazoa</taxon>
        <taxon>Chordata</taxon>
        <taxon>Craniata</taxon>
        <taxon>Vertebrata</taxon>
        <taxon>Euteleostomi</taxon>
        <taxon>Actinopterygii</taxon>
        <taxon>Neopterygii</taxon>
        <taxon>Teleostei</taxon>
        <taxon>Neoteleostei</taxon>
        <taxon>Acanthomorphata</taxon>
        <taxon>Gobiaria</taxon>
        <taxon>Gobiiformes</taxon>
        <taxon>Gobioidei</taxon>
        <taxon>Gobiidae</taxon>
        <taxon>Gobionellinae</taxon>
        <taxon>Mugilogobius</taxon>
    </lineage>
</organism>
<evidence type="ECO:0000256" key="1">
    <source>
        <dbReference type="SAM" id="MobiDB-lite"/>
    </source>
</evidence>
<keyword evidence="3" id="KW-1185">Reference proteome</keyword>
<accession>A0AAW0PGH4</accession>
<feature type="compositionally biased region" description="Acidic residues" evidence="1">
    <location>
        <begin position="217"/>
        <end position="227"/>
    </location>
</feature>
<dbReference type="EMBL" id="JBBPFD010000005">
    <property type="protein sequence ID" value="KAK7925163.1"/>
    <property type="molecule type" value="Genomic_DNA"/>
</dbReference>
<feature type="compositionally biased region" description="Low complexity" evidence="1">
    <location>
        <begin position="274"/>
        <end position="284"/>
    </location>
</feature>
<evidence type="ECO:0000313" key="3">
    <source>
        <dbReference type="Proteomes" id="UP001460270"/>
    </source>
</evidence>
<feature type="compositionally biased region" description="Polar residues" evidence="1">
    <location>
        <begin position="246"/>
        <end position="255"/>
    </location>
</feature>
<feature type="compositionally biased region" description="Low complexity" evidence="1">
    <location>
        <begin position="166"/>
        <end position="179"/>
    </location>
</feature>
<reference evidence="3" key="1">
    <citation type="submission" date="2024-04" db="EMBL/GenBank/DDBJ databases">
        <title>Salinicola lusitanus LLJ914,a marine bacterium isolated from the Okinawa Trough.</title>
        <authorList>
            <person name="Li J."/>
        </authorList>
    </citation>
    <scope>NUCLEOTIDE SEQUENCE [LARGE SCALE GENOMIC DNA]</scope>
</reference>
<dbReference type="AlphaFoldDB" id="A0AAW0PGH4"/>
<sequence>MTTRSPAAVRLRNAMTTRSPAAVRLRNAMTSRSPAAVRLRNTMTTRSPAAVRLRNAMTSQSPAAVRLRNTMTSQSPAPVRLRNAMTTRSPAPVRLRNTMTTRSPAAVRLRNAMTTLQVKSSSSCSDGASRLQSAAAFAALWDSLGTVGDDAWMGGGEPLRQPVFLPRPNLRNNDNNEPAPEAEPDVSFLIGLYPISARAVLEMSDGNVTVNRAVNDPTEEPDVEVEESAGGAVSPSVDSADDENIPGSNTAQSRNGRCPVHLFTVAHEPRAEGPRAAAPAAGPESHSRGMKTAKRPNQFCVFWRQIFARSPGPNSIEFRSRPDPLLHGLLVF</sequence>
<evidence type="ECO:0000313" key="2">
    <source>
        <dbReference type="EMBL" id="KAK7925163.1"/>
    </source>
</evidence>
<protein>
    <submittedName>
        <fullName evidence="2">Uncharacterized protein</fullName>
    </submittedName>
</protein>
<name>A0AAW0PGH4_9GOBI</name>
<gene>
    <name evidence="2" type="ORF">WMY93_007473</name>
</gene>